<keyword evidence="2 6" id="KW-0698">rRNA processing</keyword>
<keyword evidence="1 6" id="KW-0963">Cytoplasm</keyword>
<keyword evidence="9" id="KW-1185">Reference proteome</keyword>
<dbReference type="InterPro" id="IPR014777">
    <property type="entry name" value="4pyrrole_Mease_sub1"/>
</dbReference>
<dbReference type="InterPro" id="IPR035996">
    <property type="entry name" value="4pyrrol_Methylase_sf"/>
</dbReference>
<dbReference type="GO" id="GO:0005737">
    <property type="term" value="C:cytoplasm"/>
    <property type="evidence" value="ECO:0007669"/>
    <property type="project" value="UniProtKB-SubCell"/>
</dbReference>
<dbReference type="NCBIfam" id="TIGR00096">
    <property type="entry name" value="16S rRNA (cytidine(1402)-2'-O)-methyltransferase"/>
    <property type="match status" value="1"/>
</dbReference>
<dbReference type="PANTHER" id="PTHR46111">
    <property type="entry name" value="RIBOSOMAL RNA SMALL SUBUNIT METHYLTRANSFERASE I"/>
    <property type="match status" value="1"/>
</dbReference>
<dbReference type="EMBL" id="PVNE01000050">
    <property type="protein sequence ID" value="PRX38537.1"/>
    <property type="molecule type" value="Genomic_DNA"/>
</dbReference>
<dbReference type="PANTHER" id="PTHR46111:SF1">
    <property type="entry name" value="RIBOSOMAL RNA SMALL SUBUNIT METHYLTRANSFERASE I"/>
    <property type="match status" value="1"/>
</dbReference>
<evidence type="ECO:0000313" key="8">
    <source>
        <dbReference type="EMBL" id="PRX38537.1"/>
    </source>
</evidence>
<dbReference type="InterPro" id="IPR008189">
    <property type="entry name" value="rRNA_ssu_MeTfrase_I"/>
</dbReference>
<evidence type="ECO:0000313" key="9">
    <source>
        <dbReference type="Proteomes" id="UP000237797"/>
    </source>
</evidence>
<comment type="catalytic activity">
    <reaction evidence="6">
        <text>cytidine(1402) in 16S rRNA + S-adenosyl-L-methionine = 2'-O-methylcytidine(1402) in 16S rRNA + S-adenosyl-L-homocysteine + H(+)</text>
        <dbReference type="Rhea" id="RHEA:42924"/>
        <dbReference type="Rhea" id="RHEA-COMP:10285"/>
        <dbReference type="Rhea" id="RHEA-COMP:10286"/>
        <dbReference type="ChEBI" id="CHEBI:15378"/>
        <dbReference type="ChEBI" id="CHEBI:57856"/>
        <dbReference type="ChEBI" id="CHEBI:59789"/>
        <dbReference type="ChEBI" id="CHEBI:74495"/>
        <dbReference type="ChEBI" id="CHEBI:82748"/>
        <dbReference type="EC" id="2.1.1.198"/>
    </reaction>
</comment>
<keyword evidence="3 6" id="KW-0489">Methyltransferase</keyword>
<dbReference type="SUPFAM" id="SSF53790">
    <property type="entry name" value="Tetrapyrrole methylase"/>
    <property type="match status" value="1"/>
</dbReference>
<proteinExistence type="inferred from homology"/>
<dbReference type="InterPro" id="IPR018063">
    <property type="entry name" value="SAM_MeTrfase_RsmI_CS"/>
</dbReference>
<dbReference type="CDD" id="cd11648">
    <property type="entry name" value="RsmI"/>
    <property type="match status" value="1"/>
</dbReference>
<dbReference type="PROSITE" id="PS01296">
    <property type="entry name" value="RSMI"/>
    <property type="match status" value="1"/>
</dbReference>
<feature type="domain" description="Tetrapyrrole methylase" evidence="7">
    <location>
        <begin position="47"/>
        <end position="246"/>
    </location>
</feature>
<comment type="caution">
    <text evidence="8">The sequence shown here is derived from an EMBL/GenBank/DDBJ whole genome shotgun (WGS) entry which is preliminary data.</text>
</comment>
<comment type="subcellular location">
    <subcellularLocation>
        <location evidence="6">Cytoplasm</location>
    </subcellularLocation>
</comment>
<evidence type="ECO:0000256" key="4">
    <source>
        <dbReference type="ARBA" id="ARBA00022679"/>
    </source>
</evidence>
<dbReference type="RefSeq" id="WP_342749812.1">
    <property type="nucleotide sequence ID" value="NZ_PVNE01000050.1"/>
</dbReference>
<dbReference type="InterPro" id="IPR000878">
    <property type="entry name" value="4pyrrol_Mease"/>
</dbReference>
<evidence type="ECO:0000256" key="2">
    <source>
        <dbReference type="ARBA" id="ARBA00022552"/>
    </source>
</evidence>
<comment type="similarity">
    <text evidence="6">Belongs to the methyltransferase superfamily. RsmI family.</text>
</comment>
<dbReference type="PIRSF" id="PIRSF005917">
    <property type="entry name" value="MTase_YraL"/>
    <property type="match status" value="1"/>
</dbReference>
<dbReference type="EC" id="2.1.1.198" evidence="6"/>
<sequence length="329" mass="36684">MPRISQQIICGLKALGVPAFFFTLSMKGDLKMQVQRSFEAAAEGGALYVVGTPIGHLQDLSPRAKEILERADVIAAEDTRHTRKLLTRFDISKKNLVSYHEHNRKSRGPQLIDRLLEGASVALVSDAGMPAISDPGAELVREALERGIPVIPVPGPNAAITALVASGIPPVPFVFLGFLPRVPKDRERELSRWKEAEAALVCYEAPHRVISTLESVGRVLGDRRMALAREMTKTHEEWLRGKVSEILAHLAEHPPRGEYTMVISGADSADRAGDSEEKWWSSLTVEEHVEWYLRRGQSKKEAIRSAARDRSLPKREVYRIVHLENKDEN</sequence>
<accession>A0A2T0L9Y6</accession>
<dbReference type="Gene3D" id="3.30.950.10">
    <property type="entry name" value="Methyltransferase, Cobalt-precorrin-4 Transmethylase, Domain 2"/>
    <property type="match status" value="1"/>
</dbReference>
<dbReference type="Gene3D" id="3.40.1010.10">
    <property type="entry name" value="Cobalt-precorrin-4 Transmethylase, Domain 1"/>
    <property type="match status" value="1"/>
</dbReference>
<evidence type="ECO:0000256" key="5">
    <source>
        <dbReference type="ARBA" id="ARBA00022691"/>
    </source>
</evidence>
<dbReference type="AlphaFoldDB" id="A0A2T0L9Y6"/>
<dbReference type="FunFam" id="3.30.950.10:FF:000002">
    <property type="entry name" value="Ribosomal RNA small subunit methyltransferase I"/>
    <property type="match status" value="1"/>
</dbReference>
<dbReference type="Pfam" id="PF00590">
    <property type="entry name" value="TP_methylase"/>
    <property type="match status" value="1"/>
</dbReference>
<dbReference type="InterPro" id="IPR014776">
    <property type="entry name" value="4pyrrole_Mease_sub2"/>
</dbReference>
<dbReference type="HAMAP" id="MF_01877">
    <property type="entry name" value="16SrRNA_methyltr_I"/>
    <property type="match status" value="1"/>
</dbReference>
<dbReference type="FunFam" id="3.40.1010.10:FF:000007">
    <property type="entry name" value="Ribosomal RNA small subunit methyltransferase I"/>
    <property type="match status" value="1"/>
</dbReference>
<evidence type="ECO:0000256" key="3">
    <source>
        <dbReference type="ARBA" id="ARBA00022603"/>
    </source>
</evidence>
<evidence type="ECO:0000259" key="7">
    <source>
        <dbReference type="Pfam" id="PF00590"/>
    </source>
</evidence>
<organism evidence="8 9">
    <name type="scientific">Planifilum fimeticola</name>
    <dbReference type="NCBI Taxonomy" id="201975"/>
    <lineage>
        <taxon>Bacteria</taxon>
        <taxon>Bacillati</taxon>
        <taxon>Bacillota</taxon>
        <taxon>Bacilli</taxon>
        <taxon>Bacillales</taxon>
        <taxon>Thermoactinomycetaceae</taxon>
        <taxon>Planifilum</taxon>
    </lineage>
</organism>
<keyword evidence="4 6" id="KW-0808">Transferase</keyword>
<dbReference type="GO" id="GO:0070677">
    <property type="term" value="F:rRNA (cytosine-2'-O-)-methyltransferase activity"/>
    <property type="evidence" value="ECO:0007669"/>
    <property type="project" value="UniProtKB-UniRule"/>
</dbReference>
<evidence type="ECO:0000256" key="1">
    <source>
        <dbReference type="ARBA" id="ARBA00022490"/>
    </source>
</evidence>
<keyword evidence="5 6" id="KW-0949">S-adenosyl-L-methionine</keyword>
<evidence type="ECO:0000256" key="6">
    <source>
        <dbReference type="HAMAP-Rule" id="MF_01877"/>
    </source>
</evidence>
<dbReference type="Proteomes" id="UP000237797">
    <property type="component" value="Unassembled WGS sequence"/>
</dbReference>
<comment type="function">
    <text evidence="6">Catalyzes the 2'-O-methylation of the ribose of cytidine 1402 (C1402) in 16S rRNA.</text>
</comment>
<gene>
    <name evidence="6" type="primary">rsmI</name>
    <name evidence="8" type="ORF">CLV97_1502</name>
</gene>
<reference evidence="8 9" key="1">
    <citation type="submission" date="2018-03" db="EMBL/GenBank/DDBJ databases">
        <title>Genomic Encyclopedia of Archaeal and Bacterial Type Strains, Phase II (KMG-II): from individual species to whole genera.</title>
        <authorList>
            <person name="Goeker M."/>
        </authorList>
    </citation>
    <scope>NUCLEOTIDE SEQUENCE [LARGE SCALE GENOMIC DNA]</scope>
    <source>
        <strain evidence="8 9">DSM 44946</strain>
    </source>
</reference>
<protein>
    <recommendedName>
        <fullName evidence="6">Ribosomal RNA small subunit methyltransferase I</fullName>
        <ecNumber evidence="6">2.1.1.198</ecNumber>
    </recommendedName>
    <alternativeName>
        <fullName evidence="6">16S rRNA 2'-O-ribose C1402 methyltransferase</fullName>
    </alternativeName>
    <alternativeName>
        <fullName evidence="6">rRNA (cytidine-2'-O-)-methyltransferase RsmI</fullName>
    </alternativeName>
</protein>
<name>A0A2T0L9Y6_9BACL</name>